<evidence type="ECO:0008006" key="5">
    <source>
        <dbReference type="Google" id="ProtNLM"/>
    </source>
</evidence>
<dbReference type="InterPro" id="IPR046960">
    <property type="entry name" value="PPR_At4g14850-like_plant"/>
</dbReference>
<evidence type="ECO:0000313" key="4">
    <source>
        <dbReference type="Proteomes" id="UP000825935"/>
    </source>
</evidence>
<feature type="repeat" description="PPR" evidence="2">
    <location>
        <begin position="112"/>
        <end position="146"/>
    </location>
</feature>
<dbReference type="InterPro" id="IPR011990">
    <property type="entry name" value="TPR-like_helical_dom_sf"/>
</dbReference>
<evidence type="ECO:0000256" key="2">
    <source>
        <dbReference type="PROSITE-ProRule" id="PRU00708"/>
    </source>
</evidence>
<dbReference type="OrthoDB" id="10354214at2759"/>
<dbReference type="AlphaFoldDB" id="A0A8T2QG13"/>
<dbReference type="EMBL" id="CM035440">
    <property type="protein sequence ID" value="KAH7282515.1"/>
    <property type="molecule type" value="Genomic_DNA"/>
</dbReference>
<dbReference type="FunFam" id="1.25.40.10:FF:000073">
    <property type="entry name" value="Pentatricopeptide repeat-containing protein chloroplastic"/>
    <property type="match status" value="1"/>
</dbReference>
<feature type="repeat" description="PPR" evidence="2">
    <location>
        <begin position="623"/>
        <end position="657"/>
    </location>
</feature>
<feature type="repeat" description="PPR" evidence="2">
    <location>
        <begin position="418"/>
        <end position="452"/>
    </location>
</feature>
<dbReference type="Pfam" id="PF01535">
    <property type="entry name" value="PPR"/>
    <property type="match status" value="8"/>
</dbReference>
<evidence type="ECO:0000256" key="1">
    <source>
        <dbReference type="ARBA" id="ARBA00022737"/>
    </source>
</evidence>
<feature type="repeat" description="PPR" evidence="2">
    <location>
        <begin position="215"/>
        <end position="249"/>
    </location>
</feature>
<feature type="repeat" description="PPR" evidence="2">
    <location>
        <begin position="725"/>
        <end position="759"/>
    </location>
</feature>
<reference evidence="3" key="1">
    <citation type="submission" date="2021-08" db="EMBL/GenBank/DDBJ databases">
        <title>WGS assembly of Ceratopteris richardii.</title>
        <authorList>
            <person name="Marchant D.B."/>
            <person name="Chen G."/>
            <person name="Jenkins J."/>
            <person name="Shu S."/>
            <person name="Leebens-Mack J."/>
            <person name="Grimwood J."/>
            <person name="Schmutz J."/>
            <person name="Soltis P."/>
            <person name="Soltis D."/>
            <person name="Chen Z.-H."/>
        </authorList>
    </citation>
    <scope>NUCLEOTIDE SEQUENCE</scope>
    <source>
        <strain evidence="3">Whitten #5841</strain>
        <tissue evidence="3">Leaf</tissue>
    </source>
</reference>
<sequence length="876" mass="96693">MQVFNMLTYKTQLRHNSDVTYYVKAGDYNNAFLLFHNMRKNSIHNEKDTYVGLLKTYTKVKDIEKGKIVHSMICERGLETDLFLASTLISMYASCSFLTEAKEMFTELLVQDVVLWNTLITGNMQCGRSKEAIEFANRMQIEGFFFDNVTYLLVLKACGSMRDTHRIHGLHSVVASGLKGLAKDLKIGNALVDAYMKCGLFLNAIEALSSLPVQDAVSWNALIAACAQQGFAEKALHFYDQMHVEGVFPDAVSLTCSLKASARMISTCMGSRIHVEIVRKGVLDIDIVIGNALIDMYAKCGKLKQALEVFNKLKCKDTVSWTALITGYVQHGCGKEALACFEQMQSEGISPDDVTLLCCLNASSITNDVNVGCSIHAEIVRRDLMERDSIGNALINMYAKCGLLANAQEVFDNYSLRDVVSWNALIGGYAQLGHGKAALDCFNHMQLEGSCMDAVTYLCALNASGIEGAIDIGYEIHAEVARKGLLGVDAILGNALLDMYVKSGVFIKAWEVFDKLSTIDIAAWNTLISGYVEHECFEEALDCYICLQHYGVVVPDAATFVCTLKACSRIRATCKGIEIHSEICRRGFHESDLVIGNMLIDMYCSCGLLLVAQEVFDNLPQADVVTWTVLAAGYAGQGLHEEALHVFDYMQHQNVSPNIVTYVSLLSCCASLGALEGGLNIHAEIVRKGLGEHDFTAANALLDMYASCGMLTSAEEIFEWLPIRSIVSWSSLVAGYAQMGQLNHFFHTLKKMEAEGVQPNSITFVSILKACSHSGLVDEGQMYFDAMSKHLNFYPSIEHYTCFLDILSRAGQLDKAAYLLGKMPFSPNSVMWHTLLGACKKWHHADLGQEAFDHAMRLDERDFAALVCMSNICATP</sequence>
<dbReference type="InterPro" id="IPR002885">
    <property type="entry name" value="PPR_rpt"/>
</dbReference>
<protein>
    <recommendedName>
        <fullName evidence="5">Pentatricopeptide repeat-containing protein</fullName>
    </recommendedName>
</protein>
<dbReference type="FunFam" id="1.25.40.10:FF:000158">
    <property type="entry name" value="pentatricopeptide repeat-containing protein At2g33680"/>
    <property type="match status" value="1"/>
</dbReference>
<feature type="repeat" description="PPR" evidence="2">
    <location>
        <begin position="317"/>
        <end position="351"/>
    </location>
</feature>
<dbReference type="PANTHER" id="PTHR47926">
    <property type="entry name" value="PENTATRICOPEPTIDE REPEAT-CONTAINING PROTEIN"/>
    <property type="match status" value="1"/>
</dbReference>
<organism evidence="3 4">
    <name type="scientific">Ceratopteris richardii</name>
    <name type="common">Triangle waterfern</name>
    <dbReference type="NCBI Taxonomy" id="49495"/>
    <lineage>
        <taxon>Eukaryota</taxon>
        <taxon>Viridiplantae</taxon>
        <taxon>Streptophyta</taxon>
        <taxon>Embryophyta</taxon>
        <taxon>Tracheophyta</taxon>
        <taxon>Polypodiopsida</taxon>
        <taxon>Polypodiidae</taxon>
        <taxon>Polypodiales</taxon>
        <taxon>Pteridineae</taxon>
        <taxon>Pteridaceae</taxon>
        <taxon>Parkerioideae</taxon>
        <taxon>Ceratopteris</taxon>
    </lineage>
</organism>
<feature type="repeat" description="PPR" evidence="2">
    <location>
        <begin position="658"/>
        <end position="692"/>
    </location>
</feature>
<dbReference type="GO" id="GO:0003723">
    <property type="term" value="F:RNA binding"/>
    <property type="evidence" value="ECO:0007669"/>
    <property type="project" value="InterPro"/>
</dbReference>
<dbReference type="NCBIfam" id="TIGR00756">
    <property type="entry name" value="PPR"/>
    <property type="match status" value="6"/>
</dbReference>
<keyword evidence="1" id="KW-0677">Repeat</keyword>
<dbReference type="PANTHER" id="PTHR47926:SF382">
    <property type="entry name" value="PENTACOTRIPEPTIDE-REPEAT REGION OF PRORP DOMAIN-CONTAINING PROTEIN"/>
    <property type="match status" value="1"/>
</dbReference>
<dbReference type="PROSITE" id="PS51375">
    <property type="entry name" value="PPR"/>
    <property type="match status" value="9"/>
</dbReference>
<dbReference type="Pfam" id="PF13041">
    <property type="entry name" value="PPR_2"/>
    <property type="match status" value="6"/>
</dbReference>
<dbReference type="Gene3D" id="1.25.40.10">
    <property type="entry name" value="Tetratricopeptide repeat domain"/>
    <property type="match status" value="7"/>
</dbReference>
<accession>A0A8T2QG13</accession>
<proteinExistence type="predicted"/>
<dbReference type="GO" id="GO:0009451">
    <property type="term" value="P:RNA modification"/>
    <property type="evidence" value="ECO:0007669"/>
    <property type="project" value="InterPro"/>
</dbReference>
<feature type="repeat" description="PPR" evidence="2">
    <location>
        <begin position="286"/>
        <end position="316"/>
    </location>
</feature>
<keyword evidence="4" id="KW-1185">Reference proteome</keyword>
<dbReference type="FunFam" id="1.25.40.10:FF:000381">
    <property type="entry name" value="Pentatricopeptide repeat-containing protein"/>
    <property type="match status" value="1"/>
</dbReference>
<dbReference type="GO" id="GO:0048731">
    <property type="term" value="P:system development"/>
    <property type="evidence" value="ECO:0007669"/>
    <property type="project" value="UniProtKB-ARBA"/>
</dbReference>
<name>A0A8T2QG13_CERRI</name>
<gene>
    <name evidence="3" type="ORF">KP509_35G034300</name>
</gene>
<comment type="caution">
    <text evidence="3">The sequence shown here is derived from an EMBL/GenBank/DDBJ whole genome shotgun (WGS) entry which is preliminary data.</text>
</comment>
<dbReference type="Proteomes" id="UP000825935">
    <property type="component" value="Chromosome 35"/>
</dbReference>
<evidence type="ECO:0000313" key="3">
    <source>
        <dbReference type="EMBL" id="KAH7282515.1"/>
    </source>
</evidence>
<feature type="repeat" description="PPR" evidence="2">
    <location>
        <begin position="520"/>
        <end position="554"/>
    </location>
</feature>
<dbReference type="FunFam" id="1.25.40.10:FF:000031">
    <property type="entry name" value="Pentatricopeptide repeat-containing protein mitochondrial"/>
    <property type="match status" value="1"/>
</dbReference>